<evidence type="ECO:0000313" key="8">
    <source>
        <dbReference type="Proteomes" id="UP000014074"/>
    </source>
</evidence>
<dbReference type="GO" id="GO:0005634">
    <property type="term" value="C:nucleus"/>
    <property type="evidence" value="ECO:0007669"/>
    <property type="project" value="UniProtKB-SubCell"/>
</dbReference>
<dbReference type="OrthoDB" id="5398665at2759"/>
<dbReference type="AlphaFoldDB" id="R8BPS8"/>
<keyword evidence="3 5" id="KW-0804">Transcription</keyword>
<organism evidence="7 8">
    <name type="scientific">Phaeoacremonium minimum (strain UCR-PA7)</name>
    <name type="common">Esca disease fungus</name>
    <name type="synonym">Togninia minima</name>
    <dbReference type="NCBI Taxonomy" id="1286976"/>
    <lineage>
        <taxon>Eukaryota</taxon>
        <taxon>Fungi</taxon>
        <taxon>Dikarya</taxon>
        <taxon>Ascomycota</taxon>
        <taxon>Pezizomycotina</taxon>
        <taxon>Sordariomycetes</taxon>
        <taxon>Sordariomycetidae</taxon>
        <taxon>Togniniales</taxon>
        <taxon>Togniniaceae</taxon>
        <taxon>Phaeoacremonium</taxon>
    </lineage>
</organism>
<comment type="similarity">
    <text evidence="5">Belongs to the MATALPHA1 family.</text>
</comment>
<comment type="subcellular location">
    <subcellularLocation>
        <location evidence="5">Nucleus</location>
    </subcellularLocation>
</comment>
<gene>
    <name evidence="7" type="ORF">UCRPA7_3155</name>
</gene>
<evidence type="ECO:0000256" key="4">
    <source>
        <dbReference type="ARBA" id="ARBA00023242"/>
    </source>
</evidence>
<name>R8BPS8_PHAM7</name>
<reference evidence="8" key="1">
    <citation type="journal article" date="2013" name="Genome Announc.">
        <title>Draft genome sequence of the ascomycete Phaeoacremonium aleophilum strain UCR-PA7, a causal agent of the esca disease complex in grapevines.</title>
        <authorList>
            <person name="Blanco-Ulate B."/>
            <person name="Rolshausen P."/>
            <person name="Cantu D."/>
        </authorList>
    </citation>
    <scope>NUCLEOTIDE SEQUENCE [LARGE SCALE GENOMIC DNA]</scope>
    <source>
        <strain evidence="8">UCR-PA7</strain>
    </source>
</reference>
<dbReference type="EMBL" id="KB933004">
    <property type="protein sequence ID" value="EOO01344.1"/>
    <property type="molecule type" value="Genomic_DNA"/>
</dbReference>
<protein>
    <submittedName>
        <fullName evidence="7">Putative mating type protein 1-1-1 protein</fullName>
    </submittedName>
</protein>
<evidence type="ECO:0000256" key="3">
    <source>
        <dbReference type="ARBA" id="ARBA00023163"/>
    </source>
</evidence>
<sequence length="338" mass="37596">MATAQDNITIMDATMNDDDAIAALPETDALKHSKGVNAFIAFRVYYSGAFPSMTQRFRSSLIKQMWAKDPYHTTWKLLGKVFTTIRDYVVDVKPNLADFLRIACPHLGIVAPDDYLGVFHWQFAEVNGEVKFVHDDNVKVTVKGPDCTSEYDIVLGCINNGFQIKDHQGLLERMQSEPEKTLSFMPDAETHRGHFENLVLMNPHAAIGRIMDGDAAIGLNNMSVNVVFVDSDNNAGQNGSTSDHGSFARYGGIQHMLTQEALMVDHYDWENAENRPPASPYGVNGFAVQQSDWAVFDMANPICCDRLADNYSATNDDETANSVWEHDSMTIKPVPPPN</sequence>
<dbReference type="KEGG" id="tmn:UCRPA7_3155"/>
<keyword evidence="2 5" id="KW-0238">DNA-binding</keyword>
<dbReference type="RefSeq" id="XP_007913910.1">
    <property type="nucleotide sequence ID" value="XM_007915719.1"/>
</dbReference>
<dbReference type="eggNOG" id="ENOG502S4ZK">
    <property type="taxonomic scope" value="Eukaryota"/>
</dbReference>
<dbReference type="Pfam" id="PF04769">
    <property type="entry name" value="MATalpha_HMGbox"/>
    <property type="match status" value="1"/>
</dbReference>
<keyword evidence="8" id="KW-1185">Reference proteome</keyword>
<dbReference type="HOGENOM" id="CLU_821791_0_0_1"/>
<accession>R8BPS8</accession>
<dbReference type="GO" id="GO:0008301">
    <property type="term" value="F:DNA binding, bending"/>
    <property type="evidence" value="ECO:0007669"/>
    <property type="project" value="InterPro"/>
</dbReference>
<dbReference type="PROSITE" id="PS51325">
    <property type="entry name" value="ALPHA_BOX"/>
    <property type="match status" value="1"/>
</dbReference>
<keyword evidence="4 5" id="KW-0539">Nucleus</keyword>
<feature type="domain" description="Alpha box" evidence="6">
    <location>
        <begin position="31"/>
        <end position="86"/>
    </location>
</feature>
<proteinExistence type="inferred from homology"/>
<evidence type="ECO:0000256" key="2">
    <source>
        <dbReference type="ARBA" id="ARBA00023125"/>
    </source>
</evidence>
<dbReference type="GO" id="GO:0045895">
    <property type="term" value="P:positive regulation of mating-type specific transcription, DNA-templated"/>
    <property type="evidence" value="ECO:0007669"/>
    <property type="project" value="InterPro"/>
</dbReference>
<dbReference type="InterPro" id="IPR006856">
    <property type="entry name" value="MATalpha_HMGbox"/>
</dbReference>
<keyword evidence="1 5" id="KW-0805">Transcription regulation</keyword>
<dbReference type="GeneID" id="19323476"/>
<dbReference type="Proteomes" id="UP000014074">
    <property type="component" value="Unassembled WGS sequence"/>
</dbReference>
<evidence type="ECO:0000256" key="1">
    <source>
        <dbReference type="ARBA" id="ARBA00023015"/>
    </source>
</evidence>
<evidence type="ECO:0000259" key="6">
    <source>
        <dbReference type="PROSITE" id="PS51325"/>
    </source>
</evidence>
<evidence type="ECO:0000256" key="5">
    <source>
        <dbReference type="RuleBase" id="RU003516"/>
    </source>
</evidence>
<evidence type="ECO:0000313" key="7">
    <source>
        <dbReference type="EMBL" id="EOO01344.1"/>
    </source>
</evidence>